<evidence type="ECO:0008006" key="3">
    <source>
        <dbReference type="Google" id="ProtNLM"/>
    </source>
</evidence>
<accession>A0AAD4WG40</accession>
<gene>
    <name evidence="1" type="ORF">L3X38_010734</name>
</gene>
<keyword evidence="2" id="KW-1185">Reference proteome</keyword>
<reference evidence="1 2" key="1">
    <citation type="journal article" date="2022" name="G3 (Bethesda)">
        <title>Whole-genome sequence and methylome profiling of the almond [Prunus dulcis (Mill.) D.A. Webb] cultivar 'Nonpareil'.</title>
        <authorList>
            <person name="D'Amico-Willman K.M."/>
            <person name="Ouma W.Z."/>
            <person name="Meulia T."/>
            <person name="Sideli G.M."/>
            <person name="Gradziel T.M."/>
            <person name="Fresnedo-Ramirez J."/>
        </authorList>
    </citation>
    <scope>NUCLEOTIDE SEQUENCE [LARGE SCALE GENOMIC DNA]</scope>
    <source>
        <strain evidence="1">Clone GOH B32 T37-40</strain>
    </source>
</reference>
<dbReference type="EMBL" id="JAJFAZ020000002">
    <property type="protein sequence ID" value="KAI5342858.1"/>
    <property type="molecule type" value="Genomic_DNA"/>
</dbReference>
<protein>
    <recommendedName>
        <fullName evidence="3">Mitochondrial protein</fullName>
    </recommendedName>
</protein>
<name>A0AAD4WG40_PRUDU</name>
<comment type="caution">
    <text evidence="1">The sequence shown here is derived from an EMBL/GenBank/DDBJ whole genome shotgun (WGS) entry which is preliminary data.</text>
</comment>
<dbReference type="Proteomes" id="UP001054821">
    <property type="component" value="Chromosome 2"/>
</dbReference>
<sequence length="136" mass="15299">MMLTFRFSTPIVPNHDIPPASIPKVSQENQINTNNSTIEHTPAIQNCSDMYQLLPRDTRGKPLDRYSPGNSKQGKYPIANYVSTHRLSPSHEAFVNQMSAITIPTKGIFLSQKRYVLDLLKETGMLDCKPVNTPIE</sequence>
<evidence type="ECO:0000313" key="1">
    <source>
        <dbReference type="EMBL" id="KAI5342858.1"/>
    </source>
</evidence>
<proteinExistence type="predicted"/>
<evidence type="ECO:0000313" key="2">
    <source>
        <dbReference type="Proteomes" id="UP001054821"/>
    </source>
</evidence>
<dbReference type="AlphaFoldDB" id="A0AAD4WG40"/>
<organism evidence="1 2">
    <name type="scientific">Prunus dulcis</name>
    <name type="common">Almond</name>
    <name type="synonym">Amygdalus dulcis</name>
    <dbReference type="NCBI Taxonomy" id="3755"/>
    <lineage>
        <taxon>Eukaryota</taxon>
        <taxon>Viridiplantae</taxon>
        <taxon>Streptophyta</taxon>
        <taxon>Embryophyta</taxon>
        <taxon>Tracheophyta</taxon>
        <taxon>Spermatophyta</taxon>
        <taxon>Magnoliopsida</taxon>
        <taxon>eudicotyledons</taxon>
        <taxon>Gunneridae</taxon>
        <taxon>Pentapetalae</taxon>
        <taxon>rosids</taxon>
        <taxon>fabids</taxon>
        <taxon>Rosales</taxon>
        <taxon>Rosaceae</taxon>
        <taxon>Amygdaloideae</taxon>
        <taxon>Amygdaleae</taxon>
        <taxon>Prunus</taxon>
    </lineage>
</organism>